<dbReference type="Proteomes" id="UP000192707">
    <property type="component" value="Unassembled WGS sequence"/>
</dbReference>
<dbReference type="AlphaFoldDB" id="A0A1W9YMS9"/>
<dbReference type="RefSeq" id="WP_083067514.1">
    <property type="nucleotide sequence ID" value="NZ_MVHG01000406.1"/>
</dbReference>
<protein>
    <submittedName>
        <fullName evidence="1">Uncharacterized protein</fullName>
    </submittedName>
</protein>
<name>A0A1W9YMS9_MYCAI</name>
<reference evidence="1 2" key="1">
    <citation type="submission" date="2016-12" db="EMBL/GenBank/DDBJ databases">
        <title>The new phylogeny of genus Mycobacterium.</title>
        <authorList>
            <person name="Tortoli E."/>
            <person name="Trovato A."/>
            <person name="Cirillo D.M."/>
        </authorList>
    </citation>
    <scope>NUCLEOTIDE SEQUENCE [LARGE SCALE GENOMIC DNA]</scope>
    <source>
        <strain evidence="1 2">DSM 45069</strain>
    </source>
</reference>
<keyword evidence="2" id="KW-1185">Reference proteome</keyword>
<dbReference type="EMBL" id="MVHG01000406">
    <property type="protein sequence ID" value="ORA01333.1"/>
    <property type="molecule type" value="Genomic_DNA"/>
</dbReference>
<accession>A0A1W9YMS9</accession>
<organism evidence="1 2">
    <name type="scientific">Mycobacterium arosiense ATCC BAA-1401 = DSM 45069</name>
    <dbReference type="NCBI Taxonomy" id="1265311"/>
    <lineage>
        <taxon>Bacteria</taxon>
        <taxon>Bacillati</taxon>
        <taxon>Actinomycetota</taxon>
        <taxon>Actinomycetes</taxon>
        <taxon>Mycobacteriales</taxon>
        <taxon>Mycobacteriaceae</taxon>
        <taxon>Mycobacterium</taxon>
        <taxon>Mycobacterium avium complex (MAC)</taxon>
    </lineage>
</organism>
<evidence type="ECO:0000313" key="1">
    <source>
        <dbReference type="EMBL" id="ORA01333.1"/>
    </source>
</evidence>
<evidence type="ECO:0000313" key="2">
    <source>
        <dbReference type="Proteomes" id="UP000192707"/>
    </source>
</evidence>
<proteinExistence type="predicted"/>
<gene>
    <name evidence="1" type="ORF">BST14_29165</name>
</gene>
<comment type="caution">
    <text evidence="1">The sequence shown here is derived from an EMBL/GenBank/DDBJ whole genome shotgun (WGS) entry which is preliminary data.</text>
</comment>
<sequence>MISDRIRQSDLSGNDLGLAQAEDVSVMGDASALGILLNNLTAKRCQKDGQKGTDLFFLF</sequence>